<dbReference type="GO" id="GO:0003700">
    <property type="term" value="F:DNA-binding transcription factor activity"/>
    <property type="evidence" value="ECO:0007669"/>
    <property type="project" value="InterPro"/>
</dbReference>
<evidence type="ECO:0000256" key="1">
    <source>
        <dbReference type="ARBA" id="ARBA00023015"/>
    </source>
</evidence>
<dbReference type="STRING" id="642227.HA49_05735"/>
<dbReference type="EMBL" id="JPKR02000004">
    <property type="protein sequence ID" value="KGD74811.1"/>
    <property type="molecule type" value="Genomic_DNA"/>
</dbReference>
<protein>
    <submittedName>
        <fullName evidence="4">AraC family transcriptional regulator</fullName>
    </submittedName>
</protein>
<dbReference type="Pfam" id="PF12833">
    <property type="entry name" value="HTH_18"/>
    <property type="match status" value="1"/>
</dbReference>
<keyword evidence="5" id="KW-1185">Reference proteome</keyword>
<evidence type="ECO:0000256" key="2">
    <source>
        <dbReference type="ARBA" id="ARBA00023163"/>
    </source>
</evidence>
<proteinExistence type="predicted"/>
<name>A0A095TD23_9GAMM</name>
<feature type="domain" description="HTH araC/xylS-type" evidence="3">
    <location>
        <begin position="194"/>
        <end position="292"/>
    </location>
</feature>
<dbReference type="InterPro" id="IPR009057">
    <property type="entry name" value="Homeodomain-like_sf"/>
</dbReference>
<dbReference type="PANTHER" id="PTHR43436:SF2">
    <property type="entry name" value="ARAC_XYLS FAMILY TRANSCRIPTIONAL REGULATOR"/>
    <property type="match status" value="1"/>
</dbReference>
<dbReference type="AlphaFoldDB" id="A0A095TD23"/>
<dbReference type="Gene3D" id="1.10.10.60">
    <property type="entry name" value="Homeodomain-like"/>
    <property type="match status" value="2"/>
</dbReference>
<dbReference type="InterPro" id="IPR009594">
    <property type="entry name" value="Tscrpt_reg_HTH_AraC_N"/>
</dbReference>
<evidence type="ECO:0000313" key="5">
    <source>
        <dbReference type="Proteomes" id="UP000029577"/>
    </source>
</evidence>
<dbReference type="RefSeq" id="WP_038017743.1">
    <property type="nucleotide sequence ID" value="NZ_JPKR02000004.1"/>
</dbReference>
<dbReference type="SUPFAM" id="SSF46689">
    <property type="entry name" value="Homeodomain-like"/>
    <property type="match status" value="2"/>
</dbReference>
<comment type="caution">
    <text evidence="4">The sequence shown here is derived from an EMBL/GenBank/DDBJ whole genome shotgun (WGS) entry which is preliminary data.</text>
</comment>
<gene>
    <name evidence="4" type="ORF">HA49_05735</name>
</gene>
<organism evidence="4 5">
    <name type="scientific">Tatumella morbirosei</name>
    <dbReference type="NCBI Taxonomy" id="642227"/>
    <lineage>
        <taxon>Bacteria</taxon>
        <taxon>Pseudomonadati</taxon>
        <taxon>Pseudomonadota</taxon>
        <taxon>Gammaproteobacteria</taxon>
        <taxon>Enterobacterales</taxon>
        <taxon>Erwiniaceae</taxon>
        <taxon>Tatumella</taxon>
    </lineage>
</organism>
<dbReference type="SMART" id="SM00342">
    <property type="entry name" value="HTH_ARAC"/>
    <property type="match status" value="1"/>
</dbReference>
<dbReference type="eggNOG" id="COG2207">
    <property type="taxonomic scope" value="Bacteria"/>
</dbReference>
<keyword evidence="2" id="KW-0804">Transcription</keyword>
<dbReference type="PROSITE" id="PS01124">
    <property type="entry name" value="HTH_ARAC_FAMILY_2"/>
    <property type="match status" value="1"/>
</dbReference>
<dbReference type="Pfam" id="PF06719">
    <property type="entry name" value="AraC_N"/>
    <property type="match status" value="1"/>
</dbReference>
<reference evidence="4" key="1">
    <citation type="submission" date="2014-12" db="EMBL/GenBank/DDBJ databases">
        <title>The draft genome of the Tatumella morbirosei type strain, LMG23360T isolated from pineapple rot.</title>
        <authorList>
            <person name="Smits T.H."/>
            <person name="Palmer M."/>
            <person name="Venter S.N."/>
            <person name="Duffy B."/>
            <person name="Steenkamp E.T."/>
            <person name="Chan W.Y."/>
            <person name="Coutinho T.A."/>
            <person name="Coetzee M.P."/>
            <person name="De Maayer P."/>
        </authorList>
    </citation>
    <scope>NUCLEOTIDE SEQUENCE [LARGE SCALE GENOMIC DNA]</scope>
    <source>
        <strain evidence="4">LMG 23360</strain>
    </source>
</reference>
<dbReference type="InterPro" id="IPR018060">
    <property type="entry name" value="HTH_AraC"/>
</dbReference>
<accession>A0A095TD23</accession>
<sequence>MSDNGYCQRLAQQVIALHHSLSGGISPLKNVSLMYSDKHLTLSPVMYRPGIAILFQGSKTGYLGDVSFSYDPSRYLLLSVALPVECETHGSREHPLAGLFIDVDMLSVQEMILEIGEQYDYQPPQLTTAIHSAELTHDMLRISERLLDMMTRPLEARLLANQVIKEMYFYLLTGPCGRALLSLANSQTRISQIAKALRRIEQDYRTGLSIDVLAAEVNMSTSAFYHHFKTVTQTSPLQYLKRYRLHEARRLLAHQQMKAGNAAIEVGYESVSQFSREYKRYFGVTPGEEIQRVRQASADA</sequence>
<dbReference type="Proteomes" id="UP000029577">
    <property type="component" value="Unassembled WGS sequence"/>
</dbReference>
<evidence type="ECO:0000259" key="3">
    <source>
        <dbReference type="PROSITE" id="PS01124"/>
    </source>
</evidence>
<evidence type="ECO:0000313" key="4">
    <source>
        <dbReference type="EMBL" id="KGD74811.1"/>
    </source>
</evidence>
<dbReference type="GO" id="GO:0043565">
    <property type="term" value="F:sequence-specific DNA binding"/>
    <property type="evidence" value="ECO:0007669"/>
    <property type="project" value="InterPro"/>
</dbReference>
<dbReference type="PANTHER" id="PTHR43436">
    <property type="entry name" value="ARAC-FAMILY TRANSCRIPTIONAL REGULATOR"/>
    <property type="match status" value="1"/>
</dbReference>
<keyword evidence="1" id="KW-0805">Transcription regulation</keyword>
<dbReference type="OrthoDB" id="34150at2"/>